<accession>A0A0G0KL79</accession>
<protein>
    <recommendedName>
        <fullName evidence="3">DUF4926 domain-containing protein</fullName>
    </recommendedName>
</protein>
<dbReference type="Pfam" id="PF16277">
    <property type="entry name" value="DUF4926"/>
    <property type="match status" value="1"/>
</dbReference>
<gene>
    <name evidence="1" type="ORF">US99_C0080G0008</name>
</gene>
<dbReference type="InterPro" id="IPR032568">
    <property type="entry name" value="DUF4926"/>
</dbReference>
<proteinExistence type="predicted"/>
<name>A0A0G0KL79_9BACT</name>
<dbReference type="EMBL" id="LBVC01000080">
    <property type="protein sequence ID" value="KKQ76225.1"/>
    <property type="molecule type" value="Genomic_DNA"/>
</dbReference>
<comment type="caution">
    <text evidence="1">The sequence shown here is derived from an EMBL/GenBank/DDBJ whole genome shotgun (WGS) entry which is preliminary data.</text>
</comment>
<organism evidence="1 2">
    <name type="scientific">Candidatus Daviesbacteria bacterium GW2011_GWF2_38_6</name>
    <dbReference type="NCBI Taxonomy" id="1618432"/>
    <lineage>
        <taxon>Bacteria</taxon>
        <taxon>Candidatus Daviesiibacteriota</taxon>
    </lineage>
</organism>
<dbReference type="Proteomes" id="UP000034324">
    <property type="component" value="Unassembled WGS sequence"/>
</dbReference>
<sequence>MFEELNTVVLKSDIKEYGLKKGDVGTVVHVYDNDKALEVEFIAATGKTIAVVTLTSDDVRTMVRNEILHVRGFATM</sequence>
<evidence type="ECO:0000313" key="1">
    <source>
        <dbReference type="EMBL" id="KKQ76225.1"/>
    </source>
</evidence>
<reference evidence="1 2" key="1">
    <citation type="journal article" date="2015" name="Nature">
        <title>rRNA introns, odd ribosomes, and small enigmatic genomes across a large radiation of phyla.</title>
        <authorList>
            <person name="Brown C.T."/>
            <person name="Hug L.A."/>
            <person name="Thomas B.C."/>
            <person name="Sharon I."/>
            <person name="Castelle C.J."/>
            <person name="Singh A."/>
            <person name="Wilkins M.J."/>
            <person name="Williams K.H."/>
            <person name="Banfield J.F."/>
        </authorList>
    </citation>
    <scope>NUCLEOTIDE SEQUENCE [LARGE SCALE GENOMIC DNA]</scope>
</reference>
<dbReference type="PATRIC" id="fig|1618432.3.peg.921"/>
<dbReference type="AlphaFoldDB" id="A0A0G0KL79"/>
<evidence type="ECO:0000313" key="2">
    <source>
        <dbReference type="Proteomes" id="UP000034324"/>
    </source>
</evidence>
<evidence type="ECO:0008006" key="3">
    <source>
        <dbReference type="Google" id="ProtNLM"/>
    </source>
</evidence>